<accession>J3JZE2</accession>
<dbReference type="GO" id="GO:0006355">
    <property type="term" value="P:regulation of DNA-templated transcription"/>
    <property type="evidence" value="ECO:0007669"/>
    <property type="project" value="TreeGrafter"/>
</dbReference>
<reference evidence="3" key="1">
    <citation type="journal article" date="2012" name="Insect Biochem. Mol. Biol.">
        <title>Transcriptome and full-length cDNA resources for the mountain pine beetle, Dendroctonus ponderosae Hopkins, a major insect pest of pine forests.</title>
        <authorList>
            <person name="Keeling C.I."/>
            <person name="Henderson H."/>
            <person name="Li M."/>
            <person name="Yuen M."/>
            <person name="Clark E.L."/>
            <person name="Fraser J.D."/>
            <person name="Huber D.P."/>
            <person name="Liao N.Y."/>
            <person name="Roderick Docking T."/>
            <person name="Birol I."/>
            <person name="Chan S.K."/>
            <person name="Taylor G.A."/>
            <person name="Palmquist D."/>
            <person name="Jones S.J."/>
            <person name="Bohlmann J."/>
        </authorList>
    </citation>
    <scope>NUCLEOTIDE SEQUENCE</scope>
    <source>
        <tissue evidence="3">Midgut and adhering fatbody of emerged adults of both sexes 1</tissue>
    </source>
</reference>
<organism evidence="3">
    <name type="scientific">Dendroctonus ponderosae</name>
    <name type="common">Mountain pine beetle</name>
    <dbReference type="NCBI Taxonomy" id="77166"/>
    <lineage>
        <taxon>Eukaryota</taxon>
        <taxon>Metazoa</taxon>
        <taxon>Ecdysozoa</taxon>
        <taxon>Arthropoda</taxon>
        <taxon>Hexapoda</taxon>
        <taxon>Insecta</taxon>
        <taxon>Pterygota</taxon>
        <taxon>Neoptera</taxon>
        <taxon>Endopterygota</taxon>
        <taxon>Coleoptera</taxon>
        <taxon>Polyphaga</taxon>
        <taxon>Cucujiformia</taxon>
        <taxon>Curculionidae</taxon>
        <taxon>Scolytinae</taxon>
        <taxon>Dendroctonus</taxon>
    </lineage>
</organism>
<dbReference type="AlphaFoldDB" id="J3JZE2"/>
<dbReference type="Gene3D" id="3.90.1140.10">
    <property type="entry name" value="Cyclic phosphodiesterase"/>
    <property type="match status" value="1"/>
</dbReference>
<protein>
    <recommendedName>
        <fullName evidence="2">K Homology domain-containing protein</fullName>
    </recommendedName>
</protein>
<dbReference type="GO" id="GO:0006307">
    <property type="term" value="P:DNA alkylation repair"/>
    <property type="evidence" value="ECO:0007669"/>
    <property type="project" value="InterPro"/>
</dbReference>
<keyword evidence="1" id="KW-0694">RNA-binding</keyword>
<dbReference type="HOGENOM" id="CLU_044606_0_1_1"/>
<dbReference type="Gene3D" id="3.30.1370.10">
    <property type="entry name" value="K Homology domain, type 1"/>
    <property type="match status" value="1"/>
</dbReference>
<dbReference type="SUPFAM" id="SSF55144">
    <property type="entry name" value="LigT-like"/>
    <property type="match status" value="1"/>
</dbReference>
<dbReference type="InterPro" id="IPR009097">
    <property type="entry name" value="Cyclic_Pdiesterase"/>
</dbReference>
<dbReference type="SMART" id="SM00322">
    <property type="entry name" value="KH"/>
    <property type="match status" value="1"/>
</dbReference>
<evidence type="ECO:0000259" key="2">
    <source>
        <dbReference type="SMART" id="SM00322"/>
    </source>
</evidence>
<evidence type="ECO:0000313" key="3">
    <source>
        <dbReference type="EMBL" id="AEE63580.1"/>
    </source>
</evidence>
<dbReference type="CDD" id="cd22419">
    <property type="entry name" value="KH-I_ASCC1"/>
    <property type="match status" value="1"/>
</dbReference>
<dbReference type="EMBL" id="BT128623">
    <property type="protein sequence ID" value="AEE63580.1"/>
    <property type="molecule type" value="mRNA"/>
</dbReference>
<dbReference type="GO" id="GO:0003723">
    <property type="term" value="F:RNA binding"/>
    <property type="evidence" value="ECO:0007669"/>
    <property type="project" value="UniProtKB-UniRule"/>
</dbReference>
<dbReference type="SUPFAM" id="SSF54791">
    <property type="entry name" value="Eukaryotic type KH-domain (KH-domain type I)"/>
    <property type="match status" value="1"/>
</dbReference>
<dbReference type="InterPro" id="IPR036612">
    <property type="entry name" value="KH_dom_type_1_sf"/>
</dbReference>
<sequence length="369" mass="41971">MTSPRRGNHFPDFFTTKGPIPLNVTPINFDNRIYYQASIVSQTSELDVDARPHLKPYLDNDDEIIDCADMEENYDISLTKSGKFQTSFYVPSSFHSFLIGAKGSKLKAFQRSTNTTIKIPRINERGDVVILGETERQVASARTQIAMTIAQRKDRMPPTHFISIPIDSTIIRQNLEKFHHAVLQNPSKGVTDSLFQKAVKVHLTVAVLILFDDEEIENAKKCLQACYEEHITAIFAKNKKYKVRVQGLEIMNDDPSNVYVLYAKVQMADPELNGKLQKMCDGILSYFLRAGLAKKEADRVKLHMTVMNASFRKGNGRSMPFDARELLEEHGNFYFGEFELKQLDLCIRGTTTNELGEPKYYDTALNIIL</sequence>
<dbReference type="PANTHER" id="PTHR13360">
    <property type="entry name" value="ACTIVATING SIGNAL COINTEGRATOR 1 COMPLEX SUBUNIT 1"/>
    <property type="match status" value="1"/>
</dbReference>
<dbReference type="PANTHER" id="PTHR13360:SF1">
    <property type="entry name" value="ACTIVATING SIGNAL COINTEGRATOR 1 COMPLEX SUBUNIT 1"/>
    <property type="match status" value="1"/>
</dbReference>
<dbReference type="GO" id="GO:0005634">
    <property type="term" value="C:nucleus"/>
    <property type="evidence" value="ECO:0007669"/>
    <property type="project" value="TreeGrafter"/>
</dbReference>
<proteinExistence type="evidence at transcript level"/>
<dbReference type="Pfam" id="PF00013">
    <property type="entry name" value="KH_1"/>
    <property type="match status" value="1"/>
</dbReference>
<name>J3JZE2_DENPD</name>
<dbReference type="OrthoDB" id="277832at2759"/>
<feature type="domain" description="K Homology" evidence="2">
    <location>
        <begin position="82"/>
        <end position="150"/>
    </location>
</feature>
<dbReference type="InterPro" id="IPR004087">
    <property type="entry name" value="KH_dom"/>
</dbReference>
<dbReference type="InterPro" id="IPR009210">
    <property type="entry name" value="ASCC1"/>
</dbReference>
<dbReference type="Pfam" id="PF10469">
    <property type="entry name" value="AKAP7_NLS"/>
    <property type="match status" value="1"/>
</dbReference>
<dbReference type="InterPro" id="IPR019510">
    <property type="entry name" value="AKAP7-like_phosphoesterase"/>
</dbReference>
<dbReference type="InterPro" id="IPR047538">
    <property type="entry name" value="KH-I_ASCC1"/>
</dbReference>
<evidence type="ECO:0000256" key="1">
    <source>
        <dbReference type="PROSITE-ProRule" id="PRU00117"/>
    </source>
</evidence>
<dbReference type="InterPro" id="IPR004088">
    <property type="entry name" value="KH_dom_type_1"/>
</dbReference>
<dbReference type="PROSITE" id="PS50084">
    <property type="entry name" value="KH_TYPE_1"/>
    <property type="match status" value="1"/>
</dbReference>
<dbReference type="PIRSF" id="PIRSF027019">
    <property type="entry name" value="Euk_LigT"/>
    <property type="match status" value="1"/>
</dbReference>